<dbReference type="Pfam" id="PF01464">
    <property type="entry name" value="SLT"/>
    <property type="match status" value="1"/>
</dbReference>
<dbReference type="SUPFAM" id="SSF53955">
    <property type="entry name" value="Lysozyme-like"/>
    <property type="match status" value="1"/>
</dbReference>
<feature type="region of interest" description="Disordered" evidence="1">
    <location>
        <begin position="219"/>
        <end position="253"/>
    </location>
</feature>
<protein>
    <submittedName>
        <fullName evidence="3">DUF4226 domain-containing protein</fullName>
    </submittedName>
</protein>
<keyword evidence="4" id="KW-1185">Reference proteome</keyword>
<organism evidence="3 4">
    <name type="scientific">Nocardia aobensis</name>
    <dbReference type="NCBI Taxonomy" id="257277"/>
    <lineage>
        <taxon>Bacteria</taxon>
        <taxon>Bacillati</taxon>
        <taxon>Actinomycetota</taxon>
        <taxon>Actinomycetes</taxon>
        <taxon>Mycobacteriales</taxon>
        <taxon>Nocardiaceae</taxon>
        <taxon>Nocardia</taxon>
    </lineage>
</organism>
<gene>
    <name evidence="3" type="ORF">ACFYU5_33400</name>
</gene>
<comment type="caution">
    <text evidence="3">The sequence shown here is derived from an EMBL/GenBank/DDBJ whole genome shotgun (WGS) entry which is preliminary data.</text>
</comment>
<dbReference type="Pfam" id="PF10774">
    <property type="entry name" value="DUF4226"/>
    <property type="match status" value="1"/>
</dbReference>
<dbReference type="InterPro" id="IPR023346">
    <property type="entry name" value="Lysozyme-like_dom_sf"/>
</dbReference>
<feature type="compositionally biased region" description="Low complexity" evidence="1">
    <location>
        <begin position="78"/>
        <end position="127"/>
    </location>
</feature>
<dbReference type="RefSeq" id="WP_387401272.1">
    <property type="nucleotide sequence ID" value="NZ_JBIAMT010000008.1"/>
</dbReference>
<evidence type="ECO:0000313" key="4">
    <source>
        <dbReference type="Proteomes" id="UP001601442"/>
    </source>
</evidence>
<reference evidence="3 4" key="1">
    <citation type="submission" date="2024-10" db="EMBL/GenBank/DDBJ databases">
        <title>The Natural Products Discovery Center: Release of the First 8490 Sequenced Strains for Exploring Actinobacteria Biosynthetic Diversity.</title>
        <authorList>
            <person name="Kalkreuter E."/>
            <person name="Kautsar S.A."/>
            <person name="Yang D."/>
            <person name="Bader C.D."/>
            <person name="Teijaro C.N."/>
            <person name="Fluegel L."/>
            <person name="Davis C.M."/>
            <person name="Simpson J.R."/>
            <person name="Lauterbach L."/>
            <person name="Steele A.D."/>
            <person name="Gui C."/>
            <person name="Meng S."/>
            <person name="Li G."/>
            <person name="Viehrig K."/>
            <person name="Ye F."/>
            <person name="Su P."/>
            <person name="Kiefer A.F."/>
            <person name="Nichols A."/>
            <person name="Cepeda A.J."/>
            <person name="Yan W."/>
            <person name="Fan B."/>
            <person name="Jiang Y."/>
            <person name="Adhikari A."/>
            <person name="Zheng C.-J."/>
            <person name="Schuster L."/>
            <person name="Cowan T.M."/>
            <person name="Smanski M.J."/>
            <person name="Chevrette M.G."/>
            <person name="De Carvalho L.P.S."/>
            <person name="Shen B."/>
        </authorList>
    </citation>
    <scope>NUCLEOTIDE SEQUENCE [LARGE SCALE GENOMIC DNA]</scope>
    <source>
        <strain evidence="3 4">NPDC004119</strain>
    </source>
</reference>
<evidence type="ECO:0000313" key="3">
    <source>
        <dbReference type="EMBL" id="MFF0501333.1"/>
    </source>
</evidence>
<evidence type="ECO:0000256" key="1">
    <source>
        <dbReference type="SAM" id="MobiDB-lite"/>
    </source>
</evidence>
<evidence type="ECO:0000259" key="2">
    <source>
        <dbReference type="Pfam" id="PF01464"/>
    </source>
</evidence>
<feature type="compositionally biased region" description="Polar residues" evidence="1">
    <location>
        <begin position="55"/>
        <end position="76"/>
    </location>
</feature>
<proteinExistence type="predicted"/>
<dbReference type="InterPro" id="IPR019710">
    <property type="entry name" value="DUF4226"/>
</dbReference>
<feature type="compositionally biased region" description="Gly residues" evidence="1">
    <location>
        <begin position="187"/>
        <end position="200"/>
    </location>
</feature>
<feature type="region of interest" description="Disordered" evidence="1">
    <location>
        <begin position="176"/>
        <end position="203"/>
    </location>
</feature>
<feature type="domain" description="Transglycosylase SLT" evidence="2">
    <location>
        <begin position="399"/>
        <end position="482"/>
    </location>
</feature>
<dbReference type="InterPro" id="IPR008258">
    <property type="entry name" value="Transglycosylase_SLT_dom_1"/>
</dbReference>
<dbReference type="Proteomes" id="UP001601442">
    <property type="component" value="Unassembled WGS sequence"/>
</dbReference>
<dbReference type="Gene3D" id="1.10.530.10">
    <property type="match status" value="1"/>
</dbReference>
<sequence>MTSAETWQATVADDMPEPAESDSGTGEGQSARPTPWSKPARQSPGRSGLPISGSPAASDTATPVSDSIRPEQTSGPRTVAAASSVPASSASTSPWAGGRAAPAESSTTPATVTNSAVPASAPAAGSGLVTPRSTAQAVGDGEADDGGTADPSALTSAMMPAMSMLPMLASALAGLGKNGSGTQQSGSGNGGGTGSNGSGGLTPEAQQALDALRKLKDTYGDEDKAPTSPDSGGSGKQLDTRTGSGSSAGSGKTAAQIKAHQLFQRNAATAFNTLDNDLVDYMRRHAGKHTIDKKAVAQLLRDVDTALAQLGSAAYTKTGQLQVHRILTKALEQATRIVGGGSANSKEAASEINRLTKQYMYNLGGQRFSRSGGSGTKVGGTVGQWIQQALSVLAAAGVDTSRIDPQAIAIIVQYESGGNPSATNNWDSNATNGTPSIGLMQTIGPTFNSYALPGHRNIYNPVDNIVAGVRYAISRYGSVSNVPGVVAVRNGQAYRGY</sequence>
<dbReference type="EMBL" id="JBIAMT010000008">
    <property type="protein sequence ID" value="MFF0501333.1"/>
    <property type="molecule type" value="Genomic_DNA"/>
</dbReference>
<dbReference type="CDD" id="cd13402">
    <property type="entry name" value="LT_TF-like"/>
    <property type="match status" value="1"/>
</dbReference>
<accession>A0ABW6PDU8</accession>
<feature type="region of interest" description="Disordered" evidence="1">
    <location>
        <begin position="1"/>
        <end position="155"/>
    </location>
</feature>
<name>A0ABW6PDU8_9NOCA</name>